<dbReference type="Pfam" id="PF06217">
    <property type="entry name" value="GAGA_bind"/>
    <property type="match status" value="1"/>
</dbReference>
<dbReference type="OrthoDB" id="1903765at2759"/>
<evidence type="ECO:0000313" key="10">
    <source>
        <dbReference type="Proteomes" id="UP000036987"/>
    </source>
</evidence>
<evidence type="ECO:0000256" key="1">
    <source>
        <dbReference type="ARBA" id="ARBA00004123"/>
    </source>
</evidence>
<evidence type="ECO:0000256" key="8">
    <source>
        <dbReference type="SAM" id="MobiDB-lite"/>
    </source>
</evidence>
<keyword evidence="6 7" id="KW-0539">Nucleus</keyword>
<sequence>MDAKERVGIRNWDFSSDQEGFLKMNSCNQGKSSSGLPEGSTDRTSTINVAWVPQRNFLPSIPPSTETKNNRNALLGNDKQTTNQLKKRSSVTNNNKKKKKKKKKEEEDDASSATFTGKREKRNLDLVVGEGVSFDFSGVPTPICSCTGVSRQCYKWGAGGWQSSCCTTTISEYPLPMSTSRPGSRLAGRKMSNGAYGKLLHRLAMEGCDLKDAIDLKNHWARHGTNKFVTIR</sequence>
<name>A0A0K9PBT5_ZOSMR</name>
<comment type="similarity">
    <text evidence="2 7">Belongs to the BBR/BPC family.</text>
</comment>
<dbReference type="GO" id="GO:0005634">
    <property type="term" value="C:nucleus"/>
    <property type="evidence" value="ECO:0000318"/>
    <property type="project" value="GO_Central"/>
</dbReference>
<protein>
    <recommendedName>
        <fullName evidence="7">GAGA-binding transcriptional activator</fullName>
    </recommendedName>
</protein>
<evidence type="ECO:0000256" key="4">
    <source>
        <dbReference type="ARBA" id="ARBA00023125"/>
    </source>
</evidence>
<evidence type="ECO:0000256" key="6">
    <source>
        <dbReference type="ARBA" id="ARBA00023242"/>
    </source>
</evidence>
<keyword evidence="10" id="KW-1185">Reference proteome</keyword>
<feature type="compositionally biased region" description="Polar residues" evidence="8">
    <location>
        <begin position="25"/>
        <end position="35"/>
    </location>
</feature>
<reference evidence="10" key="1">
    <citation type="journal article" date="2016" name="Nature">
        <title>The genome of the seagrass Zostera marina reveals angiosperm adaptation to the sea.</title>
        <authorList>
            <person name="Olsen J.L."/>
            <person name="Rouze P."/>
            <person name="Verhelst B."/>
            <person name="Lin Y.-C."/>
            <person name="Bayer T."/>
            <person name="Collen J."/>
            <person name="Dattolo E."/>
            <person name="De Paoli E."/>
            <person name="Dittami S."/>
            <person name="Maumus F."/>
            <person name="Michel G."/>
            <person name="Kersting A."/>
            <person name="Lauritano C."/>
            <person name="Lohaus R."/>
            <person name="Toepel M."/>
            <person name="Tonon T."/>
            <person name="Vanneste K."/>
            <person name="Amirebrahimi M."/>
            <person name="Brakel J."/>
            <person name="Bostroem C."/>
            <person name="Chovatia M."/>
            <person name="Grimwood J."/>
            <person name="Jenkins J.W."/>
            <person name="Jueterbock A."/>
            <person name="Mraz A."/>
            <person name="Stam W.T."/>
            <person name="Tice H."/>
            <person name="Bornberg-Bauer E."/>
            <person name="Green P.J."/>
            <person name="Pearson G.A."/>
            <person name="Procaccini G."/>
            <person name="Duarte C.M."/>
            <person name="Schmutz J."/>
            <person name="Reusch T.B.H."/>
            <person name="Van de Peer Y."/>
        </authorList>
    </citation>
    <scope>NUCLEOTIDE SEQUENCE [LARGE SCALE GENOMIC DNA]</scope>
    <source>
        <strain evidence="10">cv. Finnish</strain>
    </source>
</reference>
<dbReference type="GO" id="GO:0043565">
    <property type="term" value="F:sequence-specific DNA binding"/>
    <property type="evidence" value="ECO:0000318"/>
    <property type="project" value="GO_Central"/>
</dbReference>
<dbReference type="SMART" id="SM01226">
    <property type="entry name" value="GAGA_bind"/>
    <property type="match status" value="1"/>
</dbReference>
<organism evidence="9 10">
    <name type="scientific">Zostera marina</name>
    <name type="common">Eelgrass</name>
    <dbReference type="NCBI Taxonomy" id="29655"/>
    <lineage>
        <taxon>Eukaryota</taxon>
        <taxon>Viridiplantae</taxon>
        <taxon>Streptophyta</taxon>
        <taxon>Embryophyta</taxon>
        <taxon>Tracheophyta</taxon>
        <taxon>Spermatophyta</taxon>
        <taxon>Magnoliopsida</taxon>
        <taxon>Liliopsida</taxon>
        <taxon>Zosteraceae</taxon>
        <taxon>Zostera</taxon>
    </lineage>
</organism>
<proteinExistence type="inferred from homology"/>
<keyword evidence="5 7" id="KW-0804">Transcription</keyword>
<comment type="subcellular location">
    <subcellularLocation>
        <location evidence="1 7">Nucleus</location>
    </subcellularLocation>
</comment>
<dbReference type="InterPro" id="IPR010409">
    <property type="entry name" value="GAGA-bd_tscrpt_act"/>
</dbReference>
<gene>
    <name evidence="9" type="ORF">ZOSMA_311G00050</name>
</gene>
<keyword evidence="3 7" id="KW-0805">Transcription regulation</keyword>
<dbReference type="OMA" id="TINVAWV"/>
<evidence type="ECO:0000256" key="7">
    <source>
        <dbReference type="RuleBase" id="RU367160"/>
    </source>
</evidence>
<evidence type="ECO:0000256" key="2">
    <source>
        <dbReference type="ARBA" id="ARBA00007911"/>
    </source>
</evidence>
<dbReference type="PANTHER" id="PTHR31421">
    <property type="entry name" value="PROTEIN BASIC PENTACYSTEINE3"/>
    <property type="match status" value="1"/>
</dbReference>
<dbReference type="EMBL" id="LFYR01001016">
    <property type="protein sequence ID" value="KMZ65697.1"/>
    <property type="molecule type" value="Genomic_DNA"/>
</dbReference>
<dbReference type="PANTHER" id="PTHR31421:SF6">
    <property type="entry name" value="PROTEIN BASIC PENTACYSTEINE7"/>
    <property type="match status" value="1"/>
</dbReference>
<evidence type="ECO:0000313" key="9">
    <source>
        <dbReference type="EMBL" id="KMZ65697.1"/>
    </source>
</evidence>
<dbReference type="GO" id="GO:0003700">
    <property type="term" value="F:DNA-binding transcription factor activity"/>
    <property type="evidence" value="ECO:0000318"/>
    <property type="project" value="GO_Central"/>
</dbReference>
<evidence type="ECO:0000256" key="5">
    <source>
        <dbReference type="ARBA" id="ARBA00023163"/>
    </source>
</evidence>
<comment type="caution">
    <text evidence="9">The sequence shown here is derived from an EMBL/GenBank/DDBJ whole genome shotgun (WGS) entry which is preliminary data.</text>
</comment>
<keyword evidence="4 7" id="KW-0238">DNA-binding</keyword>
<dbReference type="GO" id="GO:0009723">
    <property type="term" value="P:response to ethylene"/>
    <property type="evidence" value="ECO:0000318"/>
    <property type="project" value="GO_Central"/>
</dbReference>
<accession>A0A0K9PBT5</accession>
<feature type="compositionally biased region" description="Polar residues" evidence="8">
    <location>
        <begin position="63"/>
        <end position="84"/>
    </location>
</feature>
<dbReference type="Proteomes" id="UP000036987">
    <property type="component" value="Unassembled WGS sequence"/>
</dbReference>
<comment type="function">
    <text evidence="7">Transcriptional regulator that specifically binds to GA-rich elements (GAGA-repeats) present in regulatory sequences of genes involved in developmental processes.</text>
</comment>
<feature type="region of interest" description="Disordered" evidence="8">
    <location>
        <begin position="22"/>
        <end position="115"/>
    </location>
</feature>
<feature type="compositionally biased region" description="Basic residues" evidence="8">
    <location>
        <begin position="85"/>
        <end position="103"/>
    </location>
</feature>
<dbReference type="AlphaFoldDB" id="A0A0K9PBT5"/>
<evidence type="ECO:0000256" key="3">
    <source>
        <dbReference type="ARBA" id="ARBA00023015"/>
    </source>
</evidence>